<keyword evidence="7" id="KW-0378">Hydrolase</keyword>
<dbReference type="PANTHER" id="PTHR11588">
    <property type="entry name" value="TUBULIN"/>
    <property type="match status" value="1"/>
</dbReference>
<dbReference type="Pfam" id="PF00091">
    <property type="entry name" value="Tubulin"/>
    <property type="match status" value="1"/>
</dbReference>
<dbReference type="SMART" id="SM00864">
    <property type="entry name" value="Tubulin"/>
    <property type="match status" value="1"/>
</dbReference>
<dbReference type="InterPro" id="IPR000217">
    <property type="entry name" value="Tubulin"/>
</dbReference>
<dbReference type="InterPro" id="IPR017975">
    <property type="entry name" value="Tubulin_CS"/>
</dbReference>
<organism evidence="14 15">
    <name type="scientific">Clavelina lepadiformis</name>
    <name type="common">Light-bulb sea squirt</name>
    <name type="synonym">Ascidia lepadiformis</name>
    <dbReference type="NCBI Taxonomy" id="159417"/>
    <lineage>
        <taxon>Eukaryota</taxon>
        <taxon>Metazoa</taxon>
        <taxon>Chordata</taxon>
        <taxon>Tunicata</taxon>
        <taxon>Ascidiacea</taxon>
        <taxon>Aplousobranchia</taxon>
        <taxon>Clavelinidae</taxon>
        <taxon>Clavelina</taxon>
    </lineage>
</organism>
<comment type="caution">
    <text evidence="14">The sequence shown here is derived from an EMBL/GenBank/DDBJ whole genome shotgun (WGS) entry which is preliminary data.</text>
</comment>
<feature type="domain" description="Tubulin/FtsZ GTPase" evidence="12">
    <location>
        <begin position="50"/>
        <end position="247"/>
    </location>
</feature>
<evidence type="ECO:0000256" key="3">
    <source>
        <dbReference type="ARBA" id="ARBA00009636"/>
    </source>
</evidence>
<keyword evidence="15" id="KW-1185">Reference proteome</keyword>
<dbReference type="Gene3D" id="1.10.287.600">
    <property type="entry name" value="Helix hairpin bin"/>
    <property type="match status" value="1"/>
</dbReference>
<dbReference type="Proteomes" id="UP001642483">
    <property type="component" value="Unassembled WGS sequence"/>
</dbReference>
<accession>A0ABP0GA35</accession>
<dbReference type="InterPro" id="IPR002452">
    <property type="entry name" value="Alpha_tubulin"/>
</dbReference>
<dbReference type="InterPro" id="IPR003008">
    <property type="entry name" value="Tubulin_FtsZ_GTPase"/>
</dbReference>
<dbReference type="Gene3D" id="3.30.1330.20">
    <property type="entry name" value="Tubulin/FtsZ, C-terminal domain"/>
    <property type="match status" value="1"/>
</dbReference>
<evidence type="ECO:0000256" key="8">
    <source>
        <dbReference type="ARBA" id="ARBA00023134"/>
    </source>
</evidence>
<evidence type="ECO:0000256" key="1">
    <source>
        <dbReference type="ARBA" id="ARBA00001946"/>
    </source>
</evidence>
<dbReference type="InterPro" id="IPR036525">
    <property type="entry name" value="Tubulin/FtsZ_GTPase_sf"/>
</dbReference>
<evidence type="ECO:0000256" key="4">
    <source>
        <dbReference type="ARBA" id="ARBA00022490"/>
    </source>
</evidence>
<evidence type="ECO:0000256" key="11">
    <source>
        <dbReference type="RuleBase" id="RU000352"/>
    </source>
</evidence>
<sequence>MSQSQREVISLHVGQAGLQIGSSCWELYCAEHDISPDGKPITERSDRDSLATFFNQTNSGKCVPRSLMIDLEPTVIDEIRVGTYKNLFHPNSLIAGKEDAANNYARGYYTAGKVMQAKALDAVNRFVESCSSLQGFFIFRSFGGGTGSGFAANLIEKLTEKYPKKTKFEFPIYPAPMMSTAVVEPYNAVLTTHASTGHLDCSFLLDNEALYDICYKKLDMERPSYPSLNRLVAQVVASVTSSLRFRGSLNVDMNEFQTNLVPYPRIKYPMCSLAPIVAKERAFHGMMSVDDITKACFEPESSMIKCDPRAGKYMACCLLYRGDVTHKEASKAIGNIKQKSSVQFVDWSPSGFKVGLNDVPPRALPGDGMAQSSRLLCTLSNNTAVSEAWKSITQKFDLMYRKRAFVHWYVGEGMEEGEFLEAREDLAVLEEDYQEAGDVTNDDEDDEY</sequence>
<evidence type="ECO:0000259" key="13">
    <source>
        <dbReference type="SMART" id="SM00865"/>
    </source>
</evidence>
<comment type="similarity">
    <text evidence="3 11">Belongs to the tubulin family.</text>
</comment>
<evidence type="ECO:0000256" key="7">
    <source>
        <dbReference type="ARBA" id="ARBA00022801"/>
    </source>
</evidence>
<keyword evidence="5 11" id="KW-0493">Microtubule</keyword>
<comment type="subunit">
    <text evidence="11">Dimer of alpha and beta chains. A typical microtubule is a hollow water-filled tube with an outer diameter of 25 nm and an inner diameter of 15 nM. Alpha-beta heterodimers associate head-to-tail to form protofilaments running lengthwise along the microtubule wall with the beta-tubulin subunit facing the microtubule plus end conferring a structural polarity. Microtubules usually have 13 protofilaments but different protofilament numbers can be found in some organisms and specialized cells.</text>
</comment>
<evidence type="ECO:0000313" key="15">
    <source>
        <dbReference type="Proteomes" id="UP001642483"/>
    </source>
</evidence>
<dbReference type="PRINTS" id="PR01161">
    <property type="entry name" value="TUBULIN"/>
</dbReference>
<dbReference type="CDD" id="cd02186">
    <property type="entry name" value="alpha_tubulin"/>
    <property type="match status" value="1"/>
</dbReference>
<comment type="function">
    <text evidence="11">Tubulin is the major constituent of microtubules, a cylinder consisting of laterally associated linear protofilaments composed of alpha- and beta-tubulin heterodimers. Microtubules grow by the addition of GTP-tubulin dimers to the microtubule end, where a stabilizing cap forms. Below the cap, tubulin dimers are in GDP-bound state, owing to GTPase activity of alpha-tubulin.</text>
</comment>
<dbReference type="Gene3D" id="3.40.50.1440">
    <property type="entry name" value="Tubulin/FtsZ, GTPase domain"/>
    <property type="match status" value="1"/>
</dbReference>
<evidence type="ECO:0000256" key="10">
    <source>
        <dbReference type="ARBA" id="ARBA00049117"/>
    </source>
</evidence>
<keyword evidence="4" id="KW-0963">Cytoplasm</keyword>
<evidence type="ECO:0000256" key="9">
    <source>
        <dbReference type="ARBA" id="ARBA00023212"/>
    </source>
</evidence>
<protein>
    <recommendedName>
        <fullName evidence="11">Tubulin alpha chain</fullName>
    </recommendedName>
</protein>
<dbReference type="InterPro" id="IPR018316">
    <property type="entry name" value="Tubulin/FtsZ_2-layer-sand-dom"/>
</dbReference>
<comment type="subcellular location">
    <subcellularLocation>
        <location evidence="2">Cytoplasm</location>
        <location evidence="2">Cytoskeleton</location>
    </subcellularLocation>
</comment>
<dbReference type="PRINTS" id="PR01162">
    <property type="entry name" value="ALPHATUBULIN"/>
</dbReference>
<dbReference type="SMART" id="SM00865">
    <property type="entry name" value="Tubulin_C"/>
    <property type="match status" value="1"/>
</dbReference>
<proteinExistence type="inferred from homology"/>
<feature type="domain" description="Tubulin/FtsZ 2-layer sandwich" evidence="13">
    <location>
        <begin position="249"/>
        <end position="394"/>
    </location>
</feature>
<keyword evidence="8 11" id="KW-0342">GTP-binding</keyword>
<gene>
    <name evidence="14" type="ORF">CVLEPA_LOCUS20666</name>
</gene>
<dbReference type="Pfam" id="PF03953">
    <property type="entry name" value="Tubulin_C"/>
    <property type="match status" value="1"/>
</dbReference>
<dbReference type="PROSITE" id="PS51257">
    <property type="entry name" value="PROKAR_LIPOPROTEIN"/>
    <property type="match status" value="1"/>
</dbReference>
<dbReference type="EMBL" id="CAWYQH010000108">
    <property type="protein sequence ID" value="CAK8688674.1"/>
    <property type="molecule type" value="Genomic_DNA"/>
</dbReference>
<evidence type="ECO:0000313" key="14">
    <source>
        <dbReference type="EMBL" id="CAK8688674.1"/>
    </source>
</evidence>
<dbReference type="SUPFAM" id="SSF52490">
    <property type="entry name" value="Tubulin nucleotide-binding domain-like"/>
    <property type="match status" value="1"/>
</dbReference>
<keyword evidence="6 11" id="KW-0547">Nucleotide-binding</keyword>
<comment type="cofactor">
    <cofactor evidence="1">
        <name>Mg(2+)</name>
        <dbReference type="ChEBI" id="CHEBI:18420"/>
    </cofactor>
</comment>
<dbReference type="InterPro" id="IPR008280">
    <property type="entry name" value="Tub_FtsZ_C"/>
</dbReference>
<dbReference type="InterPro" id="IPR023123">
    <property type="entry name" value="Tubulin_C"/>
</dbReference>
<reference evidence="14 15" key="1">
    <citation type="submission" date="2024-02" db="EMBL/GenBank/DDBJ databases">
        <authorList>
            <person name="Daric V."/>
            <person name="Darras S."/>
        </authorList>
    </citation>
    <scope>NUCLEOTIDE SEQUENCE [LARGE SCALE GENOMIC DNA]</scope>
</reference>
<evidence type="ECO:0000259" key="12">
    <source>
        <dbReference type="SMART" id="SM00864"/>
    </source>
</evidence>
<dbReference type="InterPro" id="IPR037103">
    <property type="entry name" value="Tubulin/FtsZ-like_C"/>
</dbReference>
<evidence type="ECO:0000256" key="6">
    <source>
        <dbReference type="ARBA" id="ARBA00022741"/>
    </source>
</evidence>
<keyword evidence="9" id="KW-0206">Cytoskeleton</keyword>
<name>A0ABP0GA35_CLALP</name>
<dbReference type="SUPFAM" id="SSF55307">
    <property type="entry name" value="Tubulin C-terminal domain-like"/>
    <property type="match status" value="1"/>
</dbReference>
<evidence type="ECO:0000256" key="5">
    <source>
        <dbReference type="ARBA" id="ARBA00022701"/>
    </source>
</evidence>
<evidence type="ECO:0000256" key="2">
    <source>
        <dbReference type="ARBA" id="ARBA00004245"/>
    </source>
</evidence>
<dbReference type="PROSITE" id="PS00227">
    <property type="entry name" value="TUBULIN"/>
    <property type="match status" value="1"/>
</dbReference>
<comment type="catalytic activity">
    <reaction evidence="10">
        <text>GTP + H2O = GDP + phosphate + H(+)</text>
        <dbReference type="Rhea" id="RHEA:19669"/>
        <dbReference type="ChEBI" id="CHEBI:15377"/>
        <dbReference type="ChEBI" id="CHEBI:15378"/>
        <dbReference type="ChEBI" id="CHEBI:37565"/>
        <dbReference type="ChEBI" id="CHEBI:43474"/>
        <dbReference type="ChEBI" id="CHEBI:58189"/>
    </reaction>
    <physiologicalReaction direction="left-to-right" evidence="10">
        <dbReference type="Rhea" id="RHEA:19670"/>
    </physiologicalReaction>
</comment>